<evidence type="ECO:0000256" key="1">
    <source>
        <dbReference type="ARBA" id="ARBA00004496"/>
    </source>
</evidence>
<evidence type="ECO:0000256" key="7">
    <source>
        <dbReference type="ARBA" id="ARBA00047207"/>
    </source>
</evidence>
<dbReference type="InterPro" id="IPR036388">
    <property type="entry name" value="WH-like_DNA-bd_sf"/>
</dbReference>
<dbReference type="Gene3D" id="1.10.10.10">
    <property type="entry name" value="Winged helix-like DNA-binding domain superfamily/Winged helix DNA-binding domain"/>
    <property type="match status" value="1"/>
</dbReference>
<proteinExistence type="inferred from homology"/>
<evidence type="ECO:0000256" key="2">
    <source>
        <dbReference type="ARBA" id="ARBA00023015"/>
    </source>
</evidence>
<accession>A0A1H0Z4F6</accession>
<dbReference type="PANTHER" id="PTHR42756:SF1">
    <property type="entry name" value="TRANSCRIPTIONAL REPRESSOR OF EMRAB OPERON"/>
    <property type="match status" value="1"/>
</dbReference>
<dbReference type="Pfam" id="PF22381">
    <property type="entry name" value="Staph_reg_Sar_Rot"/>
    <property type="match status" value="1"/>
</dbReference>
<organism evidence="9 10">
    <name type="scientific">Carnobacterium viridans</name>
    <dbReference type="NCBI Taxonomy" id="174587"/>
    <lineage>
        <taxon>Bacteria</taxon>
        <taxon>Bacillati</taxon>
        <taxon>Bacillota</taxon>
        <taxon>Bacilli</taxon>
        <taxon>Lactobacillales</taxon>
        <taxon>Carnobacteriaceae</taxon>
        <taxon>Carnobacterium</taxon>
    </lineage>
</organism>
<dbReference type="GO" id="GO:0005737">
    <property type="term" value="C:cytoplasm"/>
    <property type="evidence" value="ECO:0007669"/>
    <property type="project" value="UniProtKB-SubCell"/>
</dbReference>
<dbReference type="GO" id="GO:0003677">
    <property type="term" value="F:DNA binding"/>
    <property type="evidence" value="ECO:0007669"/>
    <property type="project" value="UniProtKB-KW"/>
</dbReference>
<comment type="similarity">
    <text evidence="5">Belongs to the SarZ family.</text>
</comment>
<dbReference type="PROSITE" id="PS50995">
    <property type="entry name" value="HTH_MARR_2"/>
    <property type="match status" value="1"/>
</dbReference>
<sequence length="151" mass="17287">MDETIFARSLEDQLCFEVYKASNGFSRMYGRALKPFGLTFPQYLVLLALWDEDHVFIKNISDRIGMSIGTLNPILNRLKVQGWIEKVASDMDKRAVIVTLTEKSLQSKKAISKAILNEVKHCNMTDISNEAFTRGLKSLNNEFDKLEEKDH</sequence>
<dbReference type="InterPro" id="IPR000835">
    <property type="entry name" value="HTH_MarR-typ"/>
</dbReference>
<comment type="subcellular location">
    <subcellularLocation>
        <location evidence="1">Cytoplasm</location>
    </subcellularLocation>
</comment>
<reference evidence="10" key="1">
    <citation type="submission" date="2016-10" db="EMBL/GenBank/DDBJ databases">
        <authorList>
            <person name="Varghese N."/>
            <person name="Submissions S."/>
        </authorList>
    </citation>
    <scope>NUCLEOTIDE SEQUENCE [LARGE SCALE GENOMIC DNA]</scope>
    <source>
        <strain evidence="10">MPL-11</strain>
    </source>
</reference>
<dbReference type="GO" id="GO:0003700">
    <property type="term" value="F:DNA-binding transcription factor activity"/>
    <property type="evidence" value="ECO:0007669"/>
    <property type="project" value="InterPro"/>
</dbReference>
<feature type="domain" description="HTH marR-type" evidence="8">
    <location>
        <begin position="11"/>
        <end position="148"/>
    </location>
</feature>
<dbReference type="InterPro" id="IPR036390">
    <property type="entry name" value="WH_DNA-bd_sf"/>
</dbReference>
<evidence type="ECO:0000313" key="10">
    <source>
        <dbReference type="Proteomes" id="UP000199481"/>
    </source>
</evidence>
<dbReference type="OrthoDB" id="9806864at2"/>
<dbReference type="RefSeq" id="WP_089976333.1">
    <property type="nucleotide sequence ID" value="NZ_CP084916.1"/>
</dbReference>
<dbReference type="EMBL" id="FNJW01000008">
    <property type="protein sequence ID" value="SDQ22382.1"/>
    <property type="molecule type" value="Genomic_DNA"/>
</dbReference>
<evidence type="ECO:0000256" key="4">
    <source>
        <dbReference type="ARBA" id="ARBA00023163"/>
    </source>
</evidence>
<gene>
    <name evidence="9" type="ORF">SAMN04487752_1321</name>
</gene>
<dbReference type="AlphaFoldDB" id="A0A1H0Z4F6"/>
<keyword evidence="2" id="KW-0805">Transcription regulation</keyword>
<evidence type="ECO:0000256" key="3">
    <source>
        <dbReference type="ARBA" id="ARBA00023125"/>
    </source>
</evidence>
<dbReference type="SMART" id="SM00347">
    <property type="entry name" value="HTH_MARR"/>
    <property type="match status" value="1"/>
</dbReference>
<keyword evidence="10" id="KW-1185">Reference proteome</keyword>
<protein>
    <recommendedName>
        <fullName evidence="6">HTH-type transcriptional regulator SarZ</fullName>
    </recommendedName>
    <alternativeName>
        <fullName evidence="7">Staphylococcal accessory regulator Z</fullName>
    </alternativeName>
</protein>
<name>A0A1H0Z4F6_9LACT</name>
<keyword evidence="3 9" id="KW-0238">DNA-binding</keyword>
<dbReference type="InterPro" id="IPR055166">
    <property type="entry name" value="Transc_reg_Sar_Rot_HTH"/>
</dbReference>
<evidence type="ECO:0000259" key="8">
    <source>
        <dbReference type="PROSITE" id="PS50995"/>
    </source>
</evidence>
<dbReference type="Proteomes" id="UP000199481">
    <property type="component" value="Unassembled WGS sequence"/>
</dbReference>
<evidence type="ECO:0000256" key="6">
    <source>
        <dbReference type="ARBA" id="ARBA00047188"/>
    </source>
</evidence>
<keyword evidence="4" id="KW-0804">Transcription</keyword>
<dbReference type="PANTHER" id="PTHR42756">
    <property type="entry name" value="TRANSCRIPTIONAL REGULATOR, MARR"/>
    <property type="match status" value="1"/>
</dbReference>
<evidence type="ECO:0000313" key="9">
    <source>
        <dbReference type="EMBL" id="SDQ22382.1"/>
    </source>
</evidence>
<dbReference type="SUPFAM" id="SSF46785">
    <property type="entry name" value="Winged helix' DNA-binding domain"/>
    <property type="match status" value="1"/>
</dbReference>
<evidence type="ECO:0000256" key="5">
    <source>
        <dbReference type="ARBA" id="ARBA00046337"/>
    </source>
</evidence>